<keyword evidence="1" id="KW-0472">Membrane</keyword>
<sequence length="182" mass="21301">MKKSTVVVIIGVFIILTAFLGMSEELMYKKQKYFNTASELLEQMKDKPLVGSKDNGEITQTNDLKECFSERKRLTDLNFYYGKIDIKRIYDLNDKQKKSILNEYEILRNNFSKRHPITIEEPIRLNVDAYHYMYTGQGKLKYNDPQKITIDLVLVDEGEGLVIDYIKEYNTDRFDEEGNADA</sequence>
<evidence type="ECO:0000313" key="3">
    <source>
        <dbReference type="Proteomes" id="UP000265930"/>
    </source>
</evidence>
<feature type="transmembrane region" description="Helical" evidence="1">
    <location>
        <begin position="6"/>
        <end position="23"/>
    </location>
</feature>
<accession>A0A399ISF4</accession>
<evidence type="ECO:0000313" key="2">
    <source>
        <dbReference type="EMBL" id="RII34472.1"/>
    </source>
</evidence>
<evidence type="ECO:0000256" key="1">
    <source>
        <dbReference type="SAM" id="Phobius"/>
    </source>
</evidence>
<dbReference type="EMBL" id="QXDJ01000003">
    <property type="protein sequence ID" value="RII34472.1"/>
    <property type="molecule type" value="Genomic_DNA"/>
</dbReference>
<name>A0A399ISF4_9CLOT</name>
<dbReference type="AlphaFoldDB" id="A0A399ISF4"/>
<protein>
    <submittedName>
        <fullName evidence="2">Uncharacterized protein</fullName>
    </submittedName>
</protein>
<gene>
    <name evidence="2" type="ORF">D2A34_15140</name>
</gene>
<comment type="caution">
    <text evidence="2">The sequence shown here is derived from an EMBL/GenBank/DDBJ whole genome shotgun (WGS) entry which is preliminary data.</text>
</comment>
<proteinExistence type="predicted"/>
<dbReference type="Proteomes" id="UP000265930">
    <property type="component" value="Unassembled WGS sequence"/>
</dbReference>
<reference evidence="2 3" key="1">
    <citation type="submission" date="2018-08" db="EMBL/GenBank/DDBJ databases">
        <title>Genome of Clostridium chromiireducens C1, DSM12136.</title>
        <authorList>
            <person name="Xing M."/>
            <person name="Wei Y."/>
            <person name="Ang E.L."/>
            <person name="Zhao H."/>
            <person name="Zhang Y."/>
        </authorList>
    </citation>
    <scope>NUCLEOTIDE SEQUENCE [LARGE SCALE GENOMIC DNA]</scope>
    <source>
        <strain evidence="2 3">C1</strain>
    </source>
</reference>
<dbReference type="RefSeq" id="WP_119367188.1">
    <property type="nucleotide sequence ID" value="NZ_QXDJ01000003.1"/>
</dbReference>
<organism evidence="2 3">
    <name type="scientific">Clostridium chromiireducens</name>
    <dbReference type="NCBI Taxonomy" id="225345"/>
    <lineage>
        <taxon>Bacteria</taxon>
        <taxon>Bacillati</taxon>
        <taxon>Bacillota</taxon>
        <taxon>Clostridia</taxon>
        <taxon>Eubacteriales</taxon>
        <taxon>Clostridiaceae</taxon>
        <taxon>Clostridium</taxon>
    </lineage>
</organism>
<keyword evidence="1" id="KW-1133">Transmembrane helix</keyword>
<keyword evidence="1" id="KW-0812">Transmembrane</keyword>